<protein>
    <submittedName>
        <fullName evidence="1">Uncharacterized protein</fullName>
    </submittedName>
</protein>
<dbReference type="PANTHER" id="PTHR47650:SF2">
    <property type="entry name" value="ZINC FINGER CCCH DOMAIN-CONTAINING PROTEIN 22"/>
    <property type="match status" value="1"/>
</dbReference>
<dbReference type="Proteomes" id="UP001341281">
    <property type="component" value="Chromosome 02"/>
</dbReference>
<dbReference type="AlphaFoldDB" id="A0AAQ3SP14"/>
<evidence type="ECO:0000313" key="1">
    <source>
        <dbReference type="EMBL" id="WVZ58148.1"/>
    </source>
</evidence>
<dbReference type="PANTHER" id="PTHR47650">
    <property type="entry name" value="ZINC FINGER CCCH DOMAIN-CONTAINING PROTEIN 22"/>
    <property type="match status" value="1"/>
</dbReference>
<gene>
    <name evidence="1" type="ORF">U9M48_008450</name>
</gene>
<organism evidence="1 2">
    <name type="scientific">Paspalum notatum var. saurae</name>
    <dbReference type="NCBI Taxonomy" id="547442"/>
    <lineage>
        <taxon>Eukaryota</taxon>
        <taxon>Viridiplantae</taxon>
        <taxon>Streptophyta</taxon>
        <taxon>Embryophyta</taxon>
        <taxon>Tracheophyta</taxon>
        <taxon>Spermatophyta</taxon>
        <taxon>Magnoliopsida</taxon>
        <taxon>Liliopsida</taxon>
        <taxon>Poales</taxon>
        <taxon>Poaceae</taxon>
        <taxon>PACMAD clade</taxon>
        <taxon>Panicoideae</taxon>
        <taxon>Andropogonodae</taxon>
        <taxon>Paspaleae</taxon>
        <taxon>Paspalinae</taxon>
        <taxon>Paspalum</taxon>
    </lineage>
</organism>
<reference evidence="1 2" key="1">
    <citation type="submission" date="2024-02" db="EMBL/GenBank/DDBJ databases">
        <title>High-quality chromosome-scale genome assembly of Pensacola bahiagrass (Paspalum notatum Flugge var. saurae).</title>
        <authorList>
            <person name="Vega J.M."/>
            <person name="Podio M."/>
            <person name="Orjuela J."/>
            <person name="Siena L.A."/>
            <person name="Pessino S.C."/>
            <person name="Combes M.C."/>
            <person name="Mariac C."/>
            <person name="Albertini E."/>
            <person name="Pupilli F."/>
            <person name="Ortiz J.P.A."/>
            <person name="Leblanc O."/>
        </authorList>
    </citation>
    <scope>NUCLEOTIDE SEQUENCE [LARGE SCALE GENOMIC DNA]</scope>
    <source>
        <strain evidence="1">R1</strain>
        <tissue evidence="1">Leaf</tissue>
    </source>
</reference>
<name>A0AAQ3SP14_PASNO</name>
<dbReference type="EMBL" id="CP144746">
    <property type="protein sequence ID" value="WVZ58148.1"/>
    <property type="molecule type" value="Genomic_DNA"/>
</dbReference>
<evidence type="ECO:0000313" key="2">
    <source>
        <dbReference type="Proteomes" id="UP001341281"/>
    </source>
</evidence>
<proteinExistence type="predicted"/>
<accession>A0AAQ3SP14</accession>
<sequence length="86" mass="9885">MEGWGHDEAAVIERQLEQQLQEQRSSLATIDEALAANPSNADLLEVHDELLAAIKDAEECLLHLKRCPVRRSRRQHSPQASQWWPY</sequence>
<keyword evidence="2" id="KW-1185">Reference proteome</keyword>